<gene>
    <name evidence="1" type="ORF">M9H77_26942</name>
</gene>
<evidence type="ECO:0000313" key="2">
    <source>
        <dbReference type="Proteomes" id="UP001060085"/>
    </source>
</evidence>
<keyword evidence="2" id="KW-1185">Reference proteome</keyword>
<protein>
    <submittedName>
        <fullName evidence="1">Uncharacterized protein</fullName>
    </submittedName>
</protein>
<dbReference type="EMBL" id="CM044706">
    <property type="protein sequence ID" value="KAI5658149.1"/>
    <property type="molecule type" value="Genomic_DNA"/>
</dbReference>
<comment type="caution">
    <text evidence="1">The sequence shown here is derived from an EMBL/GenBank/DDBJ whole genome shotgun (WGS) entry which is preliminary data.</text>
</comment>
<evidence type="ECO:0000313" key="1">
    <source>
        <dbReference type="EMBL" id="KAI5658149.1"/>
    </source>
</evidence>
<sequence>MAFTAAHRRSSPGSLSSTYRPPLSRSSRDRGTPQDRSNRGGWRGRSRSSSGRGTARQQQQLTQRERSANAWANIATTDQRGGTQFVADVETFSRARGSSNNIPNLSTKGSKFFRENNIQIQPRANSPARCSPIRQREEEPTTKTALLQGVDSPGPASRAAHHDRPSTHSPALSIPFDSEAQRAQPSTHGPADSLLANSTTQRLHPSDQLLFLDQNISTAPHPVAPNPVTFIPAAPSPSPSQFLLDSKILIVMLYGRLLYRIPLLLPHPLRTSQVRPFTL</sequence>
<reference evidence="2" key="1">
    <citation type="journal article" date="2023" name="Nat. Plants">
        <title>Single-cell RNA sequencing provides a high-resolution roadmap for understanding the multicellular compartmentation of specialized metabolism.</title>
        <authorList>
            <person name="Sun S."/>
            <person name="Shen X."/>
            <person name="Li Y."/>
            <person name="Li Y."/>
            <person name="Wang S."/>
            <person name="Li R."/>
            <person name="Zhang H."/>
            <person name="Shen G."/>
            <person name="Guo B."/>
            <person name="Wei J."/>
            <person name="Xu J."/>
            <person name="St-Pierre B."/>
            <person name="Chen S."/>
            <person name="Sun C."/>
        </authorList>
    </citation>
    <scope>NUCLEOTIDE SEQUENCE [LARGE SCALE GENOMIC DNA]</scope>
</reference>
<organism evidence="1 2">
    <name type="scientific">Catharanthus roseus</name>
    <name type="common">Madagascar periwinkle</name>
    <name type="synonym">Vinca rosea</name>
    <dbReference type="NCBI Taxonomy" id="4058"/>
    <lineage>
        <taxon>Eukaryota</taxon>
        <taxon>Viridiplantae</taxon>
        <taxon>Streptophyta</taxon>
        <taxon>Embryophyta</taxon>
        <taxon>Tracheophyta</taxon>
        <taxon>Spermatophyta</taxon>
        <taxon>Magnoliopsida</taxon>
        <taxon>eudicotyledons</taxon>
        <taxon>Gunneridae</taxon>
        <taxon>Pentapetalae</taxon>
        <taxon>asterids</taxon>
        <taxon>lamiids</taxon>
        <taxon>Gentianales</taxon>
        <taxon>Apocynaceae</taxon>
        <taxon>Rauvolfioideae</taxon>
        <taxon>Vinceae</taxon>
        <taxon>Catharanthinae</taxon>
        <taxon>Catharanthus</taxon>
    </lineage>
</organism>
<proteinExistence type="predicted"/>
<name>A0ACC0ABH5_CATRO</name>
<accession>A0ACC0ABH5</accession>
<dbReference type="Proteomes" id="UP001060085">
    <property type="component" value="Linkage Group LG06"/>
</dbReference>